<evidence type="ECO:0000256" key="1">
    <source>
        <dbReference type="ARBA" id="ARBA00004141"/>
    </source>
</evidence>
<feature type="transmembrane region" description="Helical" evidence="6">
    <location>
        <begin position="288"/>
        <end position="307"/>
    </location>
</feature>
<keyword evidence="3 6" id="KW-1133">Transmembrane helix</keyword>
<evidence type="ECO:0000313" key="10">
    <source>
        <dbReference type="WormBase" id="Y40H7A.6"/>
    </source>
</evidence>
<dbReference type="OMA" id="DLMESRM"/>
<dbReference type="KEGG" id="cel:CELE_Y40H7A.6"/>
<keyword evidence="4 6" id="KW-0472">Membrane</keyword>
<evidence type="ECO:0000313" key="9">
    <source>
        <dbReference type="Proteomes" id="UP000001940"/>
    </source>
</evidence>
<feature type="transmembrane region" description="Helical" evidence="6">
    <location>
        <begin position="31"/>
        <end position="54"/>
    </location>
</feature>
<dbReference type="InParanoid" id="Q9XW96"/>
<dbReference type="UCSC" id="Y40H7A.6">
    <property type="organism name" value="c. elegans"/>
</dbReference>
<dbReference type="PROSITE" id="PS50262">
    <property type="entry name" value="G_PROTEIN_RECEP_F1_2"/>
    <property type="match status" value="1"/>
</dbReference>
<evidence type="ECO:0000259" key="7">
    <source>
        <dbReference type="PROSITE" id="PS50262"/>
    </source>
</evidence>
<dbReference type="GeneID" id="189805"/>
<evidence type="ECO:0000256" key="3">
    <source>
        <dbReference type="ARBA" id="ARBA00022989"/>
    </source>
</evidence>
<feature type="domain" description="G-protein coupled receptors family 1 profile" evidence="7">
    <location>
        <begin position="46"/>
        <end position="307"/>
    </location>
</feature>
<feature type="transmembrane region" description="Helical" evidence="6">
    <location>
        <begin position="202"/>
        <end position="223"/>
    </location>
</feature>
<accession>Q9XW96</accession>
<dbReference type="HOGENOM" id="CLU_070413_0_0_1"/>
<dbReference type="PANTHER" id="PTHR31582:SF2">
    <property type="entry name" value="G-PROTEIN COUPLED RECEPTORS FAMILY 1 PROFILE DOMAIN-CONTAINING PROTEIN-RELATED"/>
    <property type="match status" value="1"/>
</dbReference>
<dbReference type="WormBase" id="Y40H7A.6">
    <property type="protein sequence ID" value="CE50013"/>
    <property type="gene ID" value="WBGene00005056"/>
    <property type="gene designation" value="sra-30"/>
</dbReference>
<dbReference type="GO" id="GO:0016020">
    <property type="term" value="C:membrane"/>
    <property type="evidence" value="ECO:0007669"/>
    <property type="project" value="UniProtKB-SubCell"/>
</dbReference>
<sequence length="343" mass="39560">MYTNQTATELELFRCTSSGILEAMNSIWIKINFFLSTSIILLTFFASIYAVRVLKFHNVYSSGTQFLLFSLLISVNFNQMVYLVIQVRLQIQIWKYSDDPCQIEFPSTECYYDNSLYMFTSYLVTWLVFSLTFDRFLAFCLLKLYSKPQISRNVSKVLVGMSLIFTFIGHILVYGGVSRAGYVPTCQYPPQLALGAFQKMTHLKIVFTILNCVVILILLCFIVKRDRRICHSIYDTNTRYSSFENVLTTKSILVIAVTHLIFSCLSSVAVTIARAFEIGLSEYTFHTMTQFIAGPLYGNLSIPVLIYRKTSQCIEYRRKTIIKLTTQADEVDSRMMSLKKMWE</sequence>
<dbReference type="Proteomes" id="UP000001940">
    <property type="component" value="Chromosome IV"/>
</dbReference>
<dbReference type="InterPro" id="IPR017452">
    <property type="entry name" value="GPCR_Rhodpsn_7TM"/>
</dbReference>
<proteinExistence type="inferred from homology"/>
<evidence type="ECO:0000256" key="5">
    <source>
        <dbReference type="ARBA" id="ARBA00037994"/>
    </source>
</evidence>
<keyword evidence="8" id="KW-0675">Receptor</keyword>
<dbReference type="SUPFAM" id="SSF81321">
    <property type="entry name" value="Family A G protein-coupled receptor-like"/>
    <property type="match status" value="1"/>
</dbReference>
<feature type="transmembrane region" description="Helical" evidence="6">
    <location>
        <begin position="157"/>
        <end position="182"/>
    </location>
</feature>
<dbReference type="OrthoDB" id="5843714at2759"/>
<protein>
    <submittedName>
        <fullName evidence="8">G-protein coupled receptors family 1 profile domain-containing protein</fullName>
    </submittedName>
</protein>
<dbReference type="PIR" id="T26800">
    <property type="entry name" value="T26800"/>
</dbReference>
<organism evidence="8 9">
    <name type="scientific">Caenorhabditis elegans</name>
    <dbReference type="NCBI Taxonomy" id="6239"/>
    <lineage>
        <taxon>Eukaryota</taxon>
        <taxon>Metazoa</taxon>
        <taxon>Ecdysozoa</taxon>
        <taxon>Nematoda</taxon>
        <taxon>Chromadorea</taxon>
        <taxon>Rhabditida</taxon>
        <taxon>Rhabditina</taxon>
        <taxon>Rhabditomorpha</taxon>
        <taxon>Rhabditoidea</taxon>
        <taxon>Rhabditidae</taxon>
        <taxon>Peloderinae</taxon>
        <taxon>Caenorhabditis</taxon>
    </lineage>
</organism>
<dbReference type="RefSeq" id="NP_502833.3">
    <property type="nucleotide sequence ID" value="NM_070432.3"/>
</dbReference>
<dbReference type="AlphaFoldDB" id="Q9XW96"/>
<feature type="transmembrane region" description="Helical" evidence="6">
    <location>
        <begin position="252"/>
        <end position="276"/>
    </location>
</feature>
<gene>
    <name evidence="8 10" type="primary">sra-30</name>
    <name evidence="8" type="ORF">CELE_Y40H7A.6</name>
    <name evidence="10" type="ORF">Y40H7A.6</name>
</gene>
<dbReference type="AGR" id="WB:WBGene00005056"/>
<feature type="transmembrane region" description="Helical" evidence="6">
    <location>
        <begin position="123"/>
        <end position="145"/>
    </location>
</feature>
<keyword evidence="9" id="KW-1185">Reference proteome</keyword>
<evidence type="ECO:0000313" key="8">
    <source>
        <dbReference type="EMBL" id="CAA22070.3"/>
    </source>
</evidence>
<evidence type="ECO:0000256" key="6">
    <source>
        <dbReference type="SAM" id="Phobius"/>
    </source>
</evidence>
<dbReference type="InterPro" id="IPR000344">
    <property type="entry name" value="7TM_GPCR_serpentine_rcpt_Sra"/>
</dbReference>
<dbReference type="PANTHER" id="PTHR31582">
    <property type="entry name" value="SERPENTINE RECEPTOR, CLASS A (ALPHA)-RELATED-RELATED"/>
    <property type="match status" value="1"/>
</dbReference>
<dbReference type="PRINTS" id="PR00697">
    <property type="entry name" value="TMPROTEINSRA"/>
</dbReference>
<dbReference type="PaxDb" id="6239-Y40H7A.6"/>
<dbReference type="Gene3D" id="1.20.1070.10">
    <property type="entry name" value="Rhodopsin 7-helix transmembrane proteins"/>
    <property type="match status" value="1"/>
</dbReference>
<reference evidence="8 9" key="1">
    <citation type="journal article" date="1998" name="Science">
        <title>Genome sequence of the nematode C. elegans: a platform for investigating biology.</title>
        <authorList>
            <consortium name="The C. elegans sequencing consortium"/>
            <person name="Sulson J.E."/>
            <person name="Waterston R."/>
        </authorList>
    </citation>
    <scope>NUCLEOTIDE SEQUENCE [LARGE SCALE GENOMIC DNA]</scope>
    <source>
        <strain evidence="8 9">Bristol N2</strain>
    </source>
</reference>
<dbReference type="FunCoup" id="Q9XW96">
    <property type="interactions" value="3"/>
</dbReference>
<evidence type="ECO:0000256" key="2">
    <source>
        <dbReference type="ARBA" id="ARBA00022692"/>
    </source>
</evidence>
<comment type="subcellular location">
    <subcellularLocation>
        <location evidence="1">Membrane</location>
        <topology evidence="1">Multi-pass membrane protein</topology>
    </subcellularLocation>
</comment>
<dbReference type="GO" id="GO:0007606">
    <property type="term" value="P:sensory perception of chemical stimulus"/>
    <property type="evidence" value="ECO:0007669"/>
    <property type="project" value="InterPro"/>
</dbReference>
<name>Q9XW96_CAEEL</name>
<evidence type="ECO:0000256" key="4">
    <source>
        <dbReference type="ARBA" id="ARBA00023136"/>
    </source>
</evidence>
<dbReference type="GO" id="GO:0004930">
    <property type="term" value="F:G protein-coupled receptor activity"/>
    <property type="evidence" value="ECO:0007669"/>
    <property type="project" value="InterPro"/>
</dbReference>
<dbReference type="EMBL" id="BX284604">
    <property type="protein sequence ID" value="CAA22070.3"/>
    <property type="molecule type" value="Genomic_DNA"/>
</dbReference>
<comment type="similarity">
    <text evidence="5">Belongs to the nematode receptor-like protein sra family.</text>
</comment>
<dbReference type="Pfam" id="PF02117">
    <property type="entry name" value="7TM_GPCR_Sra"/>
    <property type="match status" value="1"/>
</dbReference>
<feature type="transmembrane region" description="Helical" evidence="6">
    <location>
        <begin position="66"/>
        <end position="85"/>
    </location>
</feature>
<keyword evidence="2 6" id="KW-0812">Transmembrane</keyword>
<dbReference type="eggNOG" id="ENOG502TFN0">
    <property type="taxonomic scope" value="Eukaryota"/>
</dbReference>
<dbReference type="CTD" id="189805"/>